<keyword evidence="3" id="KW-1185">Reference proteome</keyword>
<name>A0ABD0RQQ1_CIRMR</name>
<feature type="compositionally biased region" description="Polar residues" evidence="1">
    <location>
        <begin position="7"/>
        <end position="17"/>
    </location>
</feature>
<protein>
    <submittedName>
        <fullName evidence="2">Uncharacterized protein</fullName>
    </submittedName>
</protein>
<dbReference type="EMBL" id="JAMKFB020000002">
    <property type="protein sequence ID" value="KAL0200646.1"/>
    <property type="molecule type" value="Genomic_DNA"/>
</dbReference>
<dbReference type="AlphaFoldDB" id="A0ABD0RQQ1"/>
<evidence type="ECO:0000313" key="3">
    <source>
        <dbReference type="Proteomes" id="UP001529510"/>
    </source>
</evidence>
<comment type="caution">
    <text evidence="2">The sequence shown here is derived from an EMBL/GenBank/DDBJ whole genome shotgun (WGS) entry which is preliminary data.</text>
</comment>
<proteinExistence type="predicted"/>
<feature type="non-terminal residue" evidence="2">
    <location>
        <position position="1"/>
    </location>
</feature>
<reference evidence="2 3" key="1">
    <citation type="submission" date="2024-05" db="EMBL/GenBank/DDBJ databases">
        <title>Genome sequencing and assembly of Indian major carp, Cirrhinus mrigala (Hamilton, 1822).</title>
        <authorList>
            <person name="Mohindra V."/>
            <person name="Chowdhury L.M."/>
            <person name="Lal K."/>
            <person name="Jena J.K."/>
        </authorList>
    </citation>
    <scope>NUCLEOTIDE SEQUENCE [LARGE SCALE GENOMIC DNA]</scope>
    <source>
        <strain evidence="2">CM1030</strain>
        <tissue evidence="2">Blood</tissue>
    </source>
</reference>
<sequence length="65" mass="7355">RSCLESPANSSAQQLHWNKTFKPQRPQGSASPRAPAGDPREATLIIYMQSPQVCIRVWTFPHRHS</sequence>
<organism evidence="2 3">
    <name type="scientific">Cirrhinus mrigala</name>
    <name type="common">Mrigala</name>
    <dbReference type="NCBI Taxonomy" id="683832"/>
    <lineage>
        <taxon>Eukaryota</taxon>
        <taxon>Metazoa</taxon>
        <taxon>Chordata</taxon>
        <taxon>Craniata</taxon>
        <taxon>Vertebrata</taxon>
        <taxon>Euteleostomi</taxon>
        <taxon>Actinopterygii</taxon>
        <taxon>Neopterygii</taxon>
        <taxon>Teleostei</taxon>
        <taxon>Ostariophysi</taxon>
        <taxon>Cypriniformes</taxon>
        <taxon>Cyprinidae</taxon>
        <taxon>Labeoninae</taxon>
        <taxon>Labeonini</taxon>
        <taxon>Cirrhinus</taxon>
    </lineage>
</organism>
<accession>A0ABD0RQQ1</accession>
<feature type="region of interest" description="Disordered" evidence="1">
    <location>
        <begin position="1"/>
        <end position="40"/>
    </location>
</feature>
<gene>
    <name evidence="2" type="ORF">M9458_003833</name>
</gene>
<feature type="non-terminal residue" evidence="2">
    <location>
        <position position="65"/>
    </location>
</feature>
<evidence type="ECO:0000256" key="1">
    <source>
        <dbReference type="SAM" id="MobiDB-lite"/>
    </source>
</evidence>
<dbReference type="Proteomes" id="UP001529510">
    <property type="component" value="Unassembled WGS sequence"/>
</dbReference>
<evidence type="ECO:0000313" key="2">
    <source>
        <dbReference type="EMBL" id="KAL0200646.1"/>
    </source>
</evidence>